<feature type="transmembrane region" description="Helical" evidence="1">
    <location>
        <begin position="76"/>
        <end position="104"/>
    </location>
</feature>
<sequence>MKKIQVLALLSALIAVAIYVLMQLQAASSAAPAGGVVLFAALIALPLLIASAVFSVGSTFVLKTRVQRIEHGFTNLFWYLVLLCNLILSGFYLYVLISFVYSFIFR</sequence>
<keyword evidence="3" id="KW-1185">Reference proteome</keyword>
<organism evidence="2 3">
    <name type="scientific">Aliidiomarina iranensis</name>
    <dbReference type="NCBI Taxonomy" id="1434071"/>
    <lineage>
        <taxon>Bacteria</taxon>
        <taxon>Pseudomonadati</taxon>
        <taxon>Pseudomonadota</taxon>
        <taxon>Gammaproteobacteria</taxon>
        <taxon>Alteromonadales</taxon>
        <taxon>Idiomarinaceae</taxon>
        <taxon>Aliidiomarina</taxon>
    </lineage>
</organism>
<gene>
    <name evidence="2" type="ORF">CWE08_07000</name>
</gene>
<evidence type="ECO:0000313" key="2">
    <source>
        <dbReference type="EMBL" id="RUO20842.1"/>
    </source>
</evidence>
<dbReference type="EMBL" id="PIPJ01000004">
    <property type="protein sequence ID" value="RUO20842.1"/>
    <property type="molecule type" value="Genomic_DNA"/>
</dbReference>
<comment type="caution">
    <text evidence="2">The sequence shown here is derived from an EMBL/GenBank/DDBJ whole genome shotgun (WGS) entry which is preliminary data.</text>
</comment>
<dbReference type="AlphaFoldDB" id="A0A432VW74"/>
<dbReference type="Proteomes" id="UP000288395">
    <property type="component" value="Unassembled WGS sequence"/>
</dbReference>
<feature type="transmembrane region" description="Helical" evidence="1">
    <location>
        <begin position="36"/>
        <end position="56"/>
    </location>
</feature>
<evidence type="ECO:0000256" key="1">
    <source>
        <dbReference type="SAM" id="Phobius"/>
    </source>
</evidence>
<accession>A0A432VW74</accession>
<reference evidence="3" key="1">
    <citation type="journal article" date="2018" name="Front. Microbiol.">
        <title>Genome-Based Analysis Reveals the Taxonomy and Diversity of the Family Idiomarinaceae.</title>
        <authorList>
            <person name="Liu Y."/>
            <person name="Lai Q."/>
            <person name="Shao Z."/>
        </authorList>
    </citation>
    <scope>NUCLEOTIDE SEQUENCE [LARGE SCALE GENOMIC DNA]</scope>
    <source>
        <strain evidence="3">GBPy7</strain>
    </source>
</reference>
<protein>
    <submittedName>
        <fullName evidence="2">Uncharacterized protein</fullName>
    </submittedName>
</protein>
<keyword evidence="1" id="KW-0472">Membrane</keyword>
<name>A0A432VW74_9GAMM</name>
<keyword evidence="1" id="KW-1133">Transmembrane helix</keyword>
<keyword evidence="1" id="KW-0812">Transmembrane</keyword>
<dbReference type="RefSeq" id="WP_126767060.1">
    <property type="nucleotide sequence ID" value="NZ_PIPJ01000004.1"/>
</dbReference>
<proteinExistence type="predicted"/>
<evidence type="ECO:0000313" key="3">
    <source>
        <dbReference type="Proteomes" id="UP000288395"/>
    </source>
</evidence>